<evidence type="ECO:0000313" key="3">
    <source>
        <dbReference type="Proteomes" id="UP000092382"/>
    </source>
</evidence>
<dbReference type="SUPFAM" id="SSF88723">
    <property type="entry name" value="PIN domain-like"/>
    <property type="match status" value="1"/>
</dbReference>
<organism evidence="2 3">
    <name type="scientific">Aphanizomenon flos-aquae LD13</name>
    <dbReference type="NCBI Taxonomy" id="1710894"/>
    <lineage>
        <taxon>Bacteria</taxon>
        <taxon>Bacillati</taxon>
        <taxon>Cyanobacteriota</taxon>
        <taxon>Cyanophyceae</taxon>
        <taxon>Nostocales</taxon>
        <taxon>Aphanizomenonaceae</taxon>
        <taxon>Aphanizomenon</taxon>
    </lineage>
</organism>
<evidence type="ECO:0000313" key="2">
    <source>
        <dbReference type="EMBL" id="OBQ26747.1"/>
    </source>
</evidence>
<reference evidence="2 3" key="1">
    <citation type="submission" date="2015-09" db="EMBL/GenBank/DDBJ databases">
        <title>Whole genome shotgun sequence assembly of Aphanizomenon flos-aquae UKL13.</title>
        <authorList>
            <person name="Driscoll C."/>
        </authorList>
    </citation>
    <scope>NUCLEOTIDE SEQUENCE [LARGE SCALE GENOMIC DNA]</scope>
    <source>
        <strain evidence="2">MDT13</strain>
    </source>
</reference>
<dbReference type="STRING" id="1803587.GCA_001593825_01026"/>
<dbReference type="Pfam" id="PF01850">
    <property type="entry name" value="PIN"/>
    <property type="match status" value="1"/>
</dbReference>
<dbReference type="PATRIC" id="fig|1710894.3.peg.922"/>
<feature type="domain" description="PIN" evidence="1">
    <location>
        <begin position="2"/>
        <end position="121"/>
    </location>
</feature>
<dbReference type="EMBL" id="LJOY01000007">
    <property type="protein sequence ID" value="OBQ26747.1"/>
    <property type="molecule type" value="Genomic_DNA"/>
</dbReference>
<dbReference type="InterPro" id="IPR029060">
    <property type="entry name" value="PIN-like_dom_sf"/>
</dbReference>
<name>A0A1B7W0F7_APHFL</name>
<dbReference type="AlphaFoldDB" id="A0A1B7W0F7"/>
<comment type="caution">
    <text evidence="2">The sequence shown here is derived from an EMBL/GenBank/DDBJ whole genome shotgun (WGS) entry which is preliminary data.</text>
</comment>
<proteinExistence type="predicted"/>
<evidence type="ECO:0000259" key="1">
    <source>
        <dbReference type="Pfam" id="PF01850"/>
    </source>
</evidence>
<dbReference type="Gene3D" id="3.40.50.1010">
    <property type="entry name" value="5'-nuclease"/>
    <property type="match status" value="1"/>
</dbReference>
<accession>A0A1B7W0F7</accession>
<protein>
    <recommendedName>
        <fullName evidence="1">PIN domain-containing protein</fullName>
    </recommendedName>
</protein>
<dbReference type="Proteomes" id="UP000092382">
    <property type="component" value="Unassembled WGS sequence"/>
</dbReference>
<sequence length="140" mass="16290">MIIVDTGAFLALFNQRDTYHFQAQIAFNSISEPLISTYPVVTETCYMLTQFASDTASFNFLKSFCLGAFEIFDLEKYHVERMIQLMENYANLPMDLADASLVVLAEHLENGRILTVDRRDFNIYRWHKTNSFENLFFSQS</sequence>
<dbReference type="InterPro" id="IPR002716">
    <property type="entry name" value="PIN_dom"/>
</dbReference>
<gene>
    <name evidence="2" type="ORF">AN481_03325</name>
</gene>